<evidence type="ECO:0000313" key="1">
    <source>
        <dbReference type="EMBL" id="ORX52021.1"/>
    </source>
</evidence>
<accession>A0A1X2GEP5</accession>
<dbReference type="AlphaFoldDB" id="A0A1X2GEP5"/>
<name>A0A1X2GEP5_9FUNG</name>
<protein>
    <submittedName>
        <fullName evidence="1">Uncharacterized protein</fullName>
    </submittedName>
</protein>
<comment type="caution">
    <text evidence="1">The sequence shown here is derived from an EMBL/GenBank/DDBJ whole genome shotgun (WGS) entry which is preliminary data.</text>
</comment>
<organism evidence="1 2">
    <name type="scientific">Hesseltinella vesiculosa</name>
    <dbReference type="NCBI Taxonomy" id="101127"/>
    <lineage>
        <taxon>Eukaryota</taxon>
        <taxon>Fungi</taxon>
        <taxon>Fungi incertae sedis</taxon>
        <taxon>Mucoromycota</taxon>
        <taxon>Mucoromycotina</taxon>
        <taxon>Mucoromycetes</taxon>
        <taxon>Mucorales</taxon>
        <taxon>Cunninghamellaceae</taxon>
        <taxon>Hesseltinella</taxon>
    </lineage>
</organism>
<proteinExistence type="predicted"/>
<dbReference type="EMBL" id="MCGT01000019">
    <property type="protein sequence ID" value="ORX52021.1"/>
    <property type="molecule type" value="Genomic_DNA"/>
</dbReference>
<gene>
    <name evidence="1" type="ORF">DM01DRAFT_1337009</name>
</gene>
<keyword evidence="2" id="KW-1185">Reference proteome</keyword>
<dbReference type="OrthoDB" id="2288259at2759"/>
<reference evidence="1 2" key="1">
    <citation type="submission" date="2016-07" db="EMBL/GenBank/DDBJ databases">
        <title>Pervasive Adenine N6-methylation of Active Genes in Fungi.</title>
        <authorList>
            <consortium name="DOE Joint Genome Institute"/>
            <person name="Mondo S.J."/>
            <person name="Dannebaum R.O."/>
            <person name="Kuo R.C."/>
            <person name="Labutti K."/>
            <person name="Haridas S."/>
            <person name="Kuo A."/>
            <person name="Salamov A."/>
            <person name="Ahrendt S.R."/>
            <person name="Lipzen A."/>
            <person name="Sullivan W."/>
            <person name="Andreopoulos W.B."/>
            <person name="Clum A."/>
            <person name="Lindquist E."/>
            <person name="Daum C."/>
            <person name="Ramamoorthy G.K."/>
            <person name="Gryganskyi A."/>
            <person name="Culley D."/>
            <person name="Magnuson J.K."/>
            <person name="James T.Y."/>
            <person name="O'Malley M.A."/>
            <person name="Stajich J.E."/>
            <person name="Spatafora J.W."/>
            <person name="Visel A."/>
            <person name="Grigoriev I.V."/>
        </authorList>
    </citation>
    <scope>NUCLEOTIDE SEQUENCE [LARGE SCALE GENOMIC DNA]</scope>
    <source>
        <strain evidence="1 2">NRRL 3301</strain>
    </source>
</reference>
<evidence type="ECO:0000313" key="2">
    <source>
        <dbReference type="Proteomes" id="UP000242146"/>
    </source>
</evidence>
<sequence>MATITRQQAICMFYCEKYNEDNVIRLSKRIDEMEDVDICYLKDDPTRPFLCSVTTIHSNPFQYHLYPAILGSKVES</sequence>
<dbReference type="Proteomes" id="UP000242146">
    <property type="component" value="Unassembled WGS sequence"/>
</dbReference>